<keyword evidence="1" id="KW-0805">Transcription regulation</keyword>
<evidence type="ECO:0000256" key="1">
    <source>
        <dbReference type="ARBA" id="ARBA00023015"/>
    </source>
</evidence>
<proteinExistence type="predicted"/>
<reference evidence="5 6" key="1">
    <citation type="submission" date="2019-05" db="EMBL/GenBank/DDBJ databases">
        <title>Genome sequences of Thalassotalea litorea 1K03283.</title>
        <authorList>
            <person name="Zhang D."/>
        </authorList>
    </citation>
    <scope>NUCLEOTIDE SEQUENCE [LARGE SCALE GENOMIC DNA]</scope>
    <source>
        <strain evidence="5 6">MCCC 1K03283</strain>
    </source>
</reference>
<dbReference type="CDD" id="cd01392">
    <property type="entry name" value="HTH_LacI"/>
    <property type="match status" value="1"/>
</dbReference>
<dbReference type="OrthoDB" id="6619319at2"/>
<dbReference type="Gene3D" id="1.10.260.40">
    <property type="entry name" value="lambda repressor-like DNA-binding domains"/>
    <property type="match status" value="1"/>
</dbReference>
<dbReference type="InterPro" id="IPR010982">
    <property type="entry name" value="Lambda_DNA-bd_dom_sf"/>
</dbReference>
<dbReference type="SMART" id="SM00354">
    <property type="entry name" value="HTH_LACI"/>
    <property type="match status" value="1"/>
</dbReference>
<dbReference type="SUPFAM" id="SSF47413">
    <property type="entry name" value="lambda repressor-like DNA-binding domains"/>
    <property type="match status" value="1"/>
</dbReference>
<dbReference type="InterPro" id="IPR001761">
    <property type="entry name" value="Peripla_BP/Lac1_sug-bd_dom"/>
</dbReference>
<dbReference type="GO" id="GO:0003700">
    <property type="term" value="F:DNA-binding transcription factor activity"/>
    <property type="evidence" value="ECO:0007669"/>
    <property type="project" value="TreeGrafter"/>
</dbReference>
<dbReference type="RefSeq" id="WP_138321414.1">
    <property type="nucleotide sequence ID" value="NZ_VCBC01000019.1"/>
</dbReference>
<feature type="domain" description="HTH lacI-type" evidence="4">
    <location>
        <begin position="2"/>
        <end position="56"/>
    </location>
</feature>
<sequence length="365" mass="40746">MKTIKDVALKAGVSPALVSRVLNNKPGVSTLAREKIQTAINELNYYPNQNARALNKGNLSAIGVILPNIITPYFSSIVSGIENVTSNNEVQIVLNSSSFDQDKELAALNTLIQQRYQSVILFSTSISDQRIVEYTDKVPGLVIFDRKIKEIEQRCIWLDDQVAAQLMVDELVKFQHQHIAILDLPHSLLHSSRRFSYFKQILKARGIKLSAGLIEQTDGTIQGGQDAIYNLLASGQKFTAVICFNDAIAYGAINFLQKQGISIPQEVSVIGFNDSTYSKMTVPNFHTIHTPIKKMAERATQLAIDLAKKPDLSIDKNDNIFTPHLVKNHSMAIVRPDAEIKPEFYGAIKEYQPRHIDNDNDNDKV</sequence>
<dbReference type="AlphaFoldDB" id="A0A5R9IG30"/>
<organism evidence="5 6">
    <name type="scientific">Thalassotalea litorea</name>
    <dbReference type="NCBI Taxonomy" id="2020715"/>
    <lineage>
        <taxon>Bacteria</taxon>
        <taxon>Pseudomonadati</taxon>
        <taxon>Pseudomonadota</taxon>
        <taxon>Gammaproteobacteria</taxon>
        <taxon>Alteromonadales</taxon>
        <taxon>Colwelliaceae</taxon>
        <taxon>Thalassotalea</taxon>
    </lineage>
</organism>
<dbReference type="EMBL" id="VCBC01000019">
    <property type="protein sequence ID" value="TLU61128.1"/>
    <property type="molecule type" value="Genomic_DNA"/>
</dbReference>
<dbReference type="GO" id="GO:0000976">
    <property type="term" value="F:transcription cis-regulatory region binding"/>
    <property type="evidence" value="ECO:0007669"/>
    <property type="project" value="TreeGrafter"/>
</dbReference>
<dbReference type="InterPro" id="IPR028082">
    <property type="entry name" value="Peripla_BP_I"/>
</dbReference>
<evidence type="ECO:0000256" key="2">
    <source>
        <dbReference type="ARBA" id="ARBA00023125"/>
    </source>
</evidence>
<dbReference type="PANTHER" id="PTHR30146">
    <property type="entry name" value="LACI-RELATED TRANSCRIPTIONAL REPRESSOR"/>
    <property type="match status" value="1"/>
</dbReference>
<comment type="caution">
    <text evidence="5">The sequence shown here is derived from an EMBL/GenBank/DDBJ whole genome shotgun (WGS) entry which is preliminary data.</text>
</comment>
<evidence type="ECO:0000313" key="6">
    <source>
        <dbReference type="Proteomes" id="UP000307790"/>
    </source>
</evidence>
<keyword evidence="3" id="KW-0804">Transcription</keyword>
<protein>
    <submittedName>
        <fullName evidence="5">LacI family transcriptional regulator</fullName>
    </submittedName>
</protein>
<dbReference type="InterPro" id="IPR000843">
    <property type="entry name" value="HTH_LacI"/>
</dbReference>
<dbReference type="PROSITE" id="PS50932">
    <property type="entry name" value="HTH_LACI_2"/>
    <property type="match status" value="1"/>
</dbReference>
<dbReference type="Proteomes" id="UP000307790">
    <property type="component" value="Unassembled WGS sequence"/>
</dbReference>
<dbReference type="Pfam" id="PF00356">
    <property type="entry name" value="LacI"/>
    <property type="match status" value="1"/>
</dbReference>
<dbReference type="Gene3D" id="3.40.50.2300">
    <property type="match status" value="2"/>
</dbReference>
<gene>
    <name evidence="5" type="ORF">FE810_15775</name>
</gene>
<keyword evidence="6" id="KW-1185">Reference proteome</keyword>
<keyword evidence="2" id="KW-0238">DNA-binding</keyword>
<name>A0A5R9IG30_9GAMM</name>
<dbReference type="PANTHER" id="PTHR30146:SF109">
    <property type="entry name" value="HTH-TYPE TRANSCRIPTIONAL REGULATOR GALS"/>
    <property type="match status" value="1"/>
</dbReference>
<evidence type="ECO:0000313" key="5">
    <source>
        <dbReference type="EMBL" id="TLU61128.1"/>
    </source>
</evidence>
<accession>A0A5R9IG30</accession>
<dbReference type="Pfam" id="PF00532">
    <property type="entry name" value="Peripla_BP_1"/>
    <property type="match status" value="1"/>
</dbReference>
<evidence type="ECO:0000259" key="4">
    <source>
        <dbReference type="PROSITE" id="PS50932"/>
    </source>
</evidence>
<evidence type="ECO:0000256" key="3">
    <source>
        <dbReference type="ARBA" id="ARBA00023163"/>
    </source>
</evidence>
<dbReference type="SUPFAM" id="SSF53822">
    <property type="entry name" value="Periplasmic binding protein-like I"/>
    <property type="match status" value="1"/>
</dbReference>